<sequence length="52" mass="6142">MPKSQFIDPVQVRKSGKIIFKDIPVNQYDKTIEEEKVNYSKEQLVGIYTIWP</sequence>
<accession>W7YH97</accession>
<name>W7YH97_9BACT</name>
<dbReference type="AlphaFoldDB" id="W7YH97"/>
<evidence type="ECO:0000313" key="2">
    <source>
        <dbReference type="Proteomes" id="UP000019402"/>
    </source>
</evidence>
<evidence type="ECO:0000313" key="1">
    <source>
        <dbReference type="EMBL" id="GAF01964.1"/>
    </source>
</evidence>
<protein>
    <submittedName>
        <fullName evidence="1">Uncharacterized protein</fullName>
    </submittedName>
</protein>
<reference evidence="1 2" key="1">
    <citation type="journal article" date="2014" name="Genome Announc.">
        <title>Draft Genome Sequence of Cytophaga fermentans JCM 21142T, a Facultative Anaerobe Isolated from Marine Mud.</title>
        <authorList>
            <person name="Starns D."/>
            <person name="Oshima K."/>
            <person name="Suda W."/>
            <person name="Iino T."/>
            <person name="Yuki M."/>
            <person name="Inoue J."/>
            <person name="Kitamura K."/>
            <person name="Iida T."/>
            <person name="Darby A."/>
            <person name="Hattori M."/>
            <person name="Ohkuma M."/>
        </authorList>
    </citation>
    <scope>NUCLEOTIDE SEQUENCE [LARGE SCALE GENOMIC DNA]</scope>
    <source>
        <strain evidence="1 2">JCM 21142</strain>
    </source>
</reference>
<organism evidence="1 2">
    <name type="scientific">Saccharicrinis fermentans DSM 9555 = JCM 21142</name>
    <dbReference type="NCBI Taxonomy" id="869213"/>
    <lineage>
        <taxon>Bacteria</taxon>
        <taxon>Pseudomonadati</taxon>
        <taxon>Bacteroidota</taxon>
        <taxon>Bacteroidia</taxon>
        <taxon>Marinilabiliales</taxon>
        <taxon>Marinilabiliaceae</taxon>
        <taxon>Saccharicrinis</taxon>
    </lineage>
</organism>
<gene>
    <name evidence="1" type="ORF">JCM21142_1587</name>
</gene>
<dbReference type="eggNOG" id="COG1071">
    <property type="taxonomic scope" value="Bacteria"/>
</dbReference>
<dbReference type="Proteomes" id="UP000019402">
    <property type="component" value="Unassembled WGS sequence"/>
</dbReference>
<proteinExistence type="predicted"/>
<dbReference type="EMBL" id="BAMD01000004">
    <property type="protein sequence ID" value="GAF01964.1"/>
    <property type="molecule type" value="Genomic_DNA"/>
</dbReference>
<keyword evidence="2" id="KW-1185">Reference proteome</keyword>
<comment type="caution">
    <text evidence="1">The sequence shown here is derived from an EMBL/GenBank/DDBJ whole genome shotgun (WGS) entry which is preliminary data.</text>
</comment>
<dbReference type="RefSeq" id="WP_235207977.1">
    <property type="nucleotide sequence ID" value="NZ_BAMD01000004.1"/>
</dbReference>